<comment type="caution">
    <text evidence="2">The sequence shown here is derived from an EMBL/GenBank/DDBJ whole genome shotgun (WGS) entry which is preliminary data.</text>
</comment>
<sequence length="60" mass="6380">MQTATIVSVIAVIACLILATRSAPFRNLGMSGTMKYALIWVAIIVGLVVIIQVSGFSIEQ</sequence>
<dbReference type="RefSeq" id="WP_188821056.1">
    <property type="nucleotide sequence ID" value="NZ_BMLK01000015.1"/>
</dbReference>
<evidence type="ECO:0000313" key="2">
    <source>
        <dbReference type="EMBL" id="GGN54976.1"/>
    </source>
</evidence>
<reference evidence="3" key="1">
    <citation type="journal article" date="2019" name="Int. J. Syst. Evol. Microbiol.">
        <title>The Global Catalogue of Microorganisms (GCM) 10K type strain sequencing project: providing services to taxonomists for standard genome sequencing and annotation.</title>
        <authorList>
            <consortium name="The Broad Institute Genomics Platform"/>
            <consortium name="The Broad Institute Genome Sequencing Center for Infectious Disease"/>
            <person name="Wu L."/>
            <person name="Ma J."/>
        </authorList>
    </citation>
    <scope>NUCLEOTIDE SEQUENCE [LARGE SCALE GENOMIC DNA]</scope>
    <source>
        <strain evidence="3">CGMCC 1.6784</strain>
    </source>
</reference>
<organism evidence="2 3">
    <name type="scientific">Novosphingobium indicum</name>
    <dbReference type="NCBI Taxonomy" id="462949"/>
    <lineage>
        <taxon>Bacteria</taxon>
        <taxon>Pseudomonadati</taxon>
        <taxon>Pseudomonadota</taxon>
        <taxon>Alphaproteobacteria</taxon>
        <taxon>Sphingomonadales</taxon>
        <taxon>Sphingomonadaceae</taxon>
        <taxon>Novosphingobium</taxon>
    </lineage>
</organism>
<keyword evidence="1" id="KW-0812">Transmembrane</keyword>
<accession>A0ABQ2JTN6</accession>
<gene>
    <name evidence="2" type="ORF">GCM10011349_31150</name>
</gene>
<evidence type="ECO:0000256" key="1">
    <source>
        <dbReference type="SAM" id="Phobius"/>
    </source>
</evidence>
<keyword evidence="1" id="KW-0472">Membrane</keyword>
<proteinExistence type="predicted"/>
<dbReference type="EMBL" id="BMLK01000015">
    <property type="protein sequence ID" value="GGN54976.1"/>
    <property type="molecule type" value="Genomic_DNA"/>
</dbReference>
<keyword evidence="3" id="KW-1185">Reference proteome</keyword>
<keyword evidence="1" id="KW-1133">Transmembrane helix</keyword>
<protein>
    <submittedName>
        <fullName evidence="2">Uncharacterized protein</fullName>
    </submittedName>
</protein>
<evidence type="ECO:0000313" key="3">
    <source>
        <dbReference type="Proteomes" id="UP000605099"/>
    </source>
</evidence>
<name>A0ABQ2JTN6_9SPHN</name>
<feature type="transmembrane region" description="Helical" evidence="1">
    <location>
        <begin position="38"/>
        <end position="58"/>
    </location>
</feature>
<dbReference type="Proteomes" id="UP000605099">
    <property type="component" value="Unassembled WGS sequence"/>
</dbReference>